<proteinExistence type="predicted"/>
<keyword evidence="8" id="KW-1185">Reference proteome</keyword>
<keyword evidence="4" id="KW-1133">Transmembrane helix</keyword>
<dbReference type="AlphaFoldDB" id="A0AAQ3KVW8"/>
<organism evidence="7 8">
    <name type="scientific">Canna indica</name>
    <name type="common">Indian-shot</name>
    <dbReference type="NCBI Taxonomy" id="4628"/>
    <lineage>
        <taxon>Eukaryota</taxon>
        <taxon>Viridiplantae</taxon>
        <taxon>Streptophyta</taxon>
        <taxon>Embryophyta</taxon>
        <taxon>Tracheophyta</taxon>
        <taxon>Spermatophyta</taxon>
        <taxon>Magnoliopsida</taxon>
        <taxon>Liliopsida</taxon>
        <taxon>Zingiberales</taxon>
        <taxon>Cannaceae</taxon>
        <taxon>Canna</taxon>
    </lineage>
</organism>
<dbReference type="PIRSF" id="PIRSF002686">
    <property type="entry name" value="SLG"/>
    <property type="match status" value="1"/>
</dbReference>
<evidence type="ECO:0000256" key="1">
    <source>
        <dbReference type="ARBA" id="ARBA00003061"/>
    </source>
</evidence>
<dbReference type="SUPFAM" id="SSF57414">
    <property type="entry name" value="Hairpin loop containing domain-like"/>
    <property type="match status" value="1"/>
</dbReference>
<evidence type="ECO:0000313" key="8">
    <source>
        <dbReference type="Proteomes" id="UP001327560"/>
    </source>
</evidence>
<dbReference type="Gene3D" id="2.90.10.30">
    <property type="match status" value="1"/>
</dbReference>
<evidence type="ECO:0000256" key="4">
    <source>
        <dbReference type="SAM" id="Phobius"/>
    </source>
</evidence>
<dbReference type="Proteomes" id="UP001327560">
    <property type="component" value="Chromosome 7"/>
</dbReference>
<dbReference type="PANTHER" id="PTHR47976">
    <property type="entry name" value="G-TYPE LECTIN S-RECEPTOR-LIKE SERINE/THREONINE-PROTEIN KINASE SD2-5"/>
    <property type="match status" value="1"/>
</dbReference>
<keyword evidence="4" id="KW-0812">Transmembrane</keyword>
<name>A0AAQ3KVW8_9LILI</name>
<dbReference type="PROSITE" id="PS50948">
    <property type="entry name" value="PAN"/>
    <property type="match status" value="1"/>
</dbReference>
<dbReference type="SMART" id="SM00108">
    <property type="entry name" value="B_lectin"/>
    <property type="match status" value="1"/>
</dbReference>
<dbReference type="SUPFAM" id="SSF51110">
    <property type="entry name" value="alpha-D-mannose-specific plant lectins"/>
    <property type="match status" value="1"/>
</dbReference>
<dbReference type="Pfam" id="PF00954">
    <property type="entry name" value="S_locus_glycop"/>
    <property type="match status" value="1"/>
</dbReference>
<dbReference type="InterPro" id="IPR003609">
    <property type="entry name" value="Pan_app"/>
</dbReference>
<sequence>MAATKQLPAAAVFLLLYLAIRVRSASSALHEIHRGFSVTHDSSYTEFQPLLADPTGVFSLGFLRVDSSQLDLAVLHLPSTTALWRAQASRSVLWSASVSLSFNGGLVLSDSATGMLWSTATDAGERVVLLNTSNLQVVGSDAVLWQSFDFPSDTLVQDQNFTSTAALFSRDQRFSMRLGPSYLALFMELGGGAAPVMYWKHSALEAKGQIVPDEGPIYARVEADGFLGMYQKATLVDVYSFDSFNRRIAGLRRLTLESDGNLRAHYWNGSIWIQDIQAIADSERCEIPTTCGAYGLCKPDDTRCGCLDDSVQEGCLPASSGDFCGSGGSEFGVLRRKGVDLTSKDLMASQKVASLEECESACERNCSCWGAIYNNASGFCYQLDYPIQTLVEADDRKEGYFKVRTEGGSGGGEAVKRARVALLTVGSLVLSGTMAFGAYRVWSRRRMQASVDEEGLAPGPYKTLNSASFRSIELSNSLSDRK</sequence>
<dbReference type="GO" id="GO:0051707">
    <property type="term" value="P:response to other organism"/>
    <property type="evidence" value="ECO:0007669"/>
    <property type="project" value="UniProtKB-ARBA"/>
</dbReference>
<evidence type="ECO:0000256" key="3">
    <source>
        <dbReference type="ARBA" id="ARBA00023157"/>
    </source>
</evidence>
<evidence type="ECO:0000256" key="5">
    <source>
        <dbReference type="SAM" id="SignalP"/>
    </source>
</evidence>
<dbReference type="InterPro" id="IPR001480">
    <property type="entry name" value="Bulb-type_lectin_dom"/>
</dbReference>
<dbReference type="EMBL" id="CP136896">
    <property type="protein sequence ID" value="WOL15515.1"/>
    <property type="molecule type" value="Genomic_DNA"/>
</dbReference>
<accession>A0AAQ3KVW8</accession>
<dbReference type="Gene3D" id="3.50.4.10">
    <property type="entry name" value="Hepatocyte Growth Factor"/>
    <property type="match status" value="1"/>
</dbReference>
<dbReference type="GO" id="GO:0048544">
    <property type="term" value="P:recognition of pollen"/>
    <property type="evidence" value="ECO:0007669"/>
    <property type="project" value="InterPro"/>
</dbReference>
<comment type="function">
    <text evidence="1">Involved in sporophytic self-incompatibility system (the inability of flowering plants to achieve self-fertilization).</text>
</comment>
<keyword evidence="3" id="KW-1015">Disulfide bond</keyword>
<feature type="domain" description="Apple" evidence="6">
    <location>
        <begin position="324"/>
        <end position="405"/>
    </location>
</feature>
<dbReference type="InterPro" id="IPR051343">
    <property type="entry name" value="G-type_lectin_kinases/EP1-like"/>
</dbReference>
<protein>
    <recommendedName>
        <fullName evidence="6">Apple domain-containing protein</fullName>
    </recommendedName>
</protein>
<feature type="chain" id="PRO_5042888957" description="Apple domain-containing protein" evidence="5">
    <location>
        <begin position="28"/>
        <end position="482"/>
    </location>
</feature>
<reference evidence="7 8" key="1">
    <citation type="submission" date="2023-10" db="EMBL/GenBank/DDBJ databases">
        <title>Chromosome-scale genome assembly provides insights into flower coloration mechanisms of Canna indica.</title>
        <authorList>
            <person name="Li C."/>
        </authorList>
    </citation>
    <scope>NUCLEOTIDE SEQUENCE [LARGE SCALE GENOMIC DNA]</scope>
    <source>
        <tissue evidence="7">Flower</tissue>
    </source>
</reference>
<evidence type="ECO:0000313" key="7">
    <source>
        <dbReference type="EMBL" id="WOL15515.1"/>
    </source>
</evidence>
<evidence type="ECO:0000259" key="6">
    <source>
        <dbReference type="PROSITE" id="PS50948"/>
    </source>
</evidence>
<keyword evidence="4" id="KW-0472">Membrane</keyword>
<feature type="transmembrane region" description="Helical" evidence="4">
    <location>
        <begin position="420"/>
        <end position="439"/>
    </location>
</feature>
<feature type="signal peptide" evidence="5">
    <location>
        <begin position="1"/>
        <end position="27"/>
    </location>
</feature>
<evidence type="ECO:0000256" key="2">
    <source>
        <dbReference type="ARBA" id="ARBA00022729"/>
    </source>
</evidence>
<gene>
    <name evidence="7" type="ORF">Cni_G24296</name>
</gene>
<dbReference type="PANTHER" id="PTHR47976:SF100">
    <property type="entry name" value="PROTEIN KINASE DOMAIN-CONTAINING PROTEIN"/>
    <property type="match status" value="1"/>
</dbReference>
<dbReference type="Pfam" id="PF01453">
    <property type="entry name" value="B_lectin"/>
    <property type="match status" value="1"/>
</dbReference>
<dbReference type="Pfam" id="PF00024">
    <property type="entry name" value="PAN_1"/>
    <property type="match status" value="1"/>
</dbReference>
<dbReference type="InterPro" id="IPR035446">
    <property type="entry name" value="SLSG/EP1"/>
</dbReference>
<dbReference type="InterPro" id="IPR036426">
    <property type="entry name" value="Bulb-type_lectin_dom_sf"/>
</dbReference>
<dbReference type="InterPro" id="IPR000858">
    <property type="entry name" value="S_locus_glycoprot_dom"/>
</dbReference>
<keyword evidence="2 5" id="KW-0732">Signal</keyword>